<protein>
    <recommendedName>
        <fullName evidence="1">Recombinase domain-containing protein</fullName>
    </recommendedName>
</protein>
<dbReference type="EMBL" id="ACKP02000056">
    <property type="protein sequence ID" value="EEX75961.1"/>
    <property type="molecule type" value="Genomic_DNA"/>
</dbReference>
<dbReference type="GO" id="GO:0003677">
    <property type="term" value="F:DNA binding"/>
    <property type="evidence" value="ECO:0007669"/>
    <property type="project" value="InterPro"/>
</dbReference>
<feature type="domain" description="Recombinase" evidence="1">
    <location>
        <begin position="20"/>
        <end position="106"/>
    </location>
</feature>
<dbReference type="InterPro" id="IPR011109">
    <property type="entry name" value="DNA_bind_recombinase_dom"/>
</dbReference>
<accession>C9LYX8</accession>
<reference evidence="2 3" key="1">
    <citation type="submission" date="2009-09" db="EMBL/GenBank/DDBJ databases">
        <authorList>
            <person name="Weinstock G."/>
            <person name="Sodergren E."/>
            <person name="Clifton S."/>
            <person name="Fulton L."/>
            <person name="Fulton B."/>
            <person name="Courtney L."/>
            <person name="Fronick C."/>
            <person name="Harrison M."/>
            <person name="Strong C."/>
            <person name="Farmer C."/>
            <person name="Delahaunty K."/>
            <person name="Markovic C."/>
            <person name="Hall O."/>
            <person name="Minx P."/>
            <person name="Tomlinson C."/>
            <person name="Mitreva M."/>
            <person name="Nelson J."/>
            <person name="Hou S."/>
            <person name="Wollam A."/>
            <person name="Pepin K.H."/>
            <person name="Johnson M."/>
            <person name="Bhonagiri V."/>
            <person name="Nash W.E."/>
            <person name="Warren W."/>
            <person name="Chinwalla A."/>
            <person name="Mardis E.R."/>
            <person name="Wilson R.K."/>
        </authorList>
    </citation>
    <scope>NUCLEOTIDE SEQUENCE [LARGE SCALE GENOMIC DNA]</scope>
    <source>
        <strain evidence="3">ATCC 35185 / DSM 20758 / VPI D19B-28</strain>
    </source>
</reference>
<name>C9LYX8_SELS3</name>
<dbReference type="GO" id="GO:0000150">
    <property type="term" value="F:DNA strand exchange activity"/>
    <property type="evidence" value="ECO:0007669"/>
    <property type="project" value="InterPro"/>
</dbReference>
<dbReference type="AlphaFoldDB" id="C9LYX8"/>
<evidence type="ECO:0000259" key="1">
    <source>
        <dbReference type="PROSITE" id="PS51737"/>
    </source>
</evidence>
<comment type="caution">
    <text evidence="2">The sequence shown here is derived from an EMBL/GenBank/DDBJ whole genome shotgun (WGS) entry which is preliminary data.</text>
</comment>
<sequence length="106" mass="12561">MGYIHEGLLCDARIITGHMPLGYRLGEDKRIHVDEAPAPIVQEIFPYFIEHRTILSTFRMMRQKYRYEKSERAIGRALCNRAYLGEYYGIKRFYPTIIDERIFAQA</sequence>
<dbReference type="Proteomes" id="UP000003505">
    <property type="component" value="Unassembled WGS sequence"/>
</dbReference>
<dbReference type="RefSeq" id="WP_006194062.1">
    <property type="nucleotide sequence ID" value="NC_015437.1"/>
</dbReference>
<dbReference type="InterPro" id="IPR038109">
    <property type="entry name" value="DNA_bind_recomb_sf"/>
</dbReference>
<dbReference type="Gene3D" id="3.90.1750.20">
    <property type="entry name" value="Putative Large Serine Recombinase, Chain B, Domain 2"/>
    <property type="match status" value="1"/>
</dbReference>
<evidence type="ECO:0000313" key="3">
    <source>
        <dbReference type="Proteomes" id="UP000003505"/>
    </source>
</evidence>
<evidence type="ECO:0000313" key="2">
    <source>
        <dbReference type="EMBL" id="EEX75961.1"/>
    </source>
</evidence>
<dbReference type="OrthoDB" id="1628005at2"/>
<organism evidence="2 3">
    <name type="scientific">Selenomonas sputigena (strain ATCC 35185 / DSM 20758 / CCUG 44933 / VPI D19B-28)</name>
    <dbReference type="NCBI Taxonomy" id="546271"/>
    <lineage>
        <taxon>Bacteria</taxon>
        <taxon>Bacillati</taxon>
        <taxon>Bacillota</taxon>
        <taxon>Negativicutes</taxon>
        <taxon>Selenomonadales</taxon>
        <taxon>Selenomonadaceae</taxon>
        <taxon>Selenomonas</taxon>
    </lineage>
</organism>
<dbReference type="PROSITE" id="PS51737">
    <property type="entry name" value="RECOMBINASE_DNA_BIND"/>
    <property type="match status" value="1"/>
</dbReference>
<gene>
    <name evidence="2" type="ORF">SELSPUOL_02689</name>
</gene>
<proteinExistence type="predicted"/>